<evidence type="ECO:0008006" key="4">
    <source>
        <dbReference type="Google" id="ProtNLM"/>
    </source>
</evidence>
<reference evidence="2 3" key="1">
    <citation type="journal article" date="2008" name="Proc. Natl. Acad. Sci. U.S.A.">
        <title>Niche adaptation and genome expansion in the chlorophyll d-producing cyanobacterium Acaryochloris marina.</title>
        <authorList>
            <person name="Swingley W.D."/>
            <person name="Chen M."/>
            <person name="Cheung P.C."/>
            <person name="Conrad A.L."/>
            <person name="Dejesa L.C."/>
            <person name="Hao J."/>
            <person name="Honchak B.M."/>
            <person name="Karbach L.E."/>
            <person name="Kurdoglu A."/>
            <person name="Lahiri S."/>
            <person name="Mastrian S.D."/>
            <person name="Miyashita H."/>
            <person name="Page L."/>
            <person name="Ramakrishna P."/>
            <person name="Satoh S."/>
            <person name="Sattley W.M."/>
            <person name="Shimada Y."/>
            <person name="Taylor H.L."/>
            <person name="Tomo T."/>
            <person name="Tsuchiya T."/>
            <person name="Wang Z.T."/>
            <person name="Raymond J."/>
            <person name="Mimuro M."/>
            <person name="Blankenship R.E."/>
            <person name="Touchman J.W."/>
        </authorList>
    </citation>
    <scope>NUCLEOTIDE SEQUENCE [LARGE SCALE GENOMIC DNA]</scope>
    <source>
        <strain evidence="3">MBIC 11017</strain>
    </source>
</reference>
<dbReference type="eggNOG" id="COG4991">
    <property type="taxonomic scope" value="Bacteria"/>
</dbReference>
<keyword evidence="1" id="KW-0732">Signal</keyword>
<dbReference type="AlphaFoldDB" id="B0C526"/>
<proteinExistence type="predicted"/>
<dbReference type="Proteomes" id="UP000000268">
    <property type="component" value="Chromosome"/>
</dbReference>
<dbReference type="Gene3D" id="2.30.30.40">
    <property type="entry name" value="SH3 Domains"/>
    <property type="match status" value="1"/>
</dbReference>
<name>B0C526_ACAM1</name>
<sequence length="99" mass="10633">MKLTRYLLSSISVSFLTIMAATPVVAEPAVLAGSQPGSRVNVRSGPSTATYSPHYGLVGDQVWIINQVVGDDGYAWFYVRFASGAEGWIRGDFISPLGH</sequence>
<accession>B0C526</accession>
<evidence type="ECO:0000256" key="1">
    <source>
        <dbReference type="SAM" id="SignalP"/>
    </source>
</evidence>
<protein>
    <recommendedName>
        <fullName evidence="4">SH3b domain-containing protein</fullName>
    </recommendedName>
</protein>
<dbReference type="STRING" id="329726.AM1_0050"/>
<dbReference type="HOGENOM" id="CLU_176059_0_0_3"/>
<dbReference type="KEGG" id="amr:AM1_0050"/>
<keyword evidence="3" id="KW-1185">Reference proteome</keyword>
<organism evidence="2 3">
    <name type="scientific">Acaryochloris marina (strain MBIC 11017)</name>
    <dbReference type="NCBI Taxonomy" id="329726"/>
    <lineage>
        <taxon>Bacteria</taxon>
        <taxon>Bacillati</taxon>
        <taxon>Cyanobacteriota</taxon>
        <taxon>Cyanophyceae</taxon>
        <taxon>Acaryochloridales</taxon>
        <taxon>Acaryochloridaceae</taxon>
        <taxon>Acaryochloris</taxon>
    </lineage>
</organism>
<feature type="chain" id="PRO_5002746653" description="SH3b domain-containing protein" evidence="1">
    <location>
        <begin position="27"/>
        <end position="99"/>
    </location>
</feature>
<feature type="signal peptide" evidence="1">
    <location>
        <begin position="1"/>
        <end position="26"/>
    </location>
</feature>
<dbReference type="EMBL" id="CP000828">
    <property type="protein sequence ID" value="ABW25138.1"/>
    <property type="molecule type" value="Genomic_DNA"/>
</dbReference>
<gene>
    <name evidence="2" type="ordered locus">AM1_0050</name>
</gene>
<evidence type="ECO:0000313" key="3">
    <source>
        <dbReference type="Proteomes" id="UP000000268"/>
    </source>
</evidence>
<dbReference type="RefSeq" id="WP_012160759.1">
    <property type="nucleotide sequence ID" value="NC_009925.1"/>
</dbReference>
<evidence type="ECO:0000313" key="2">
    <source>
        <dbReference type="EMBL" id="ABW25138.1"/>
    </source>
</evidence>
<dbReference type="OrthoDB" id="5815858at2"/>